<comment type="caution">
    <text evidence="2">The sequence shown here is derived from an EMBL/GenBank/DDBJ whole genome shotgun (WGS) entry which is preliminary data.</text>
</comment>
<keyword evidence="3" id="KW-1185">Reference proteome</keyword>
<dbReference type="Proteomes" id="UP000735302">
    <property type="component" value="Unassembled WGS sequence"/>
</dbReference>
<dbReference type="AlphaFoldDB" id="A0AAV4CVF5"/>
<reference evidence="2 3" key="1">
    <citation type="journal article" date="2021" name="Elife">
        <title>Chloroplast acquisition without the gene transfer in kleptoplastic sea slugs, Plakobranchus ocellatus.</title>
        <authorList>
            <person name="Maeda T."/>
            <person name="Takahashi S."/>
            <person name="Yoshida T."/>
            <person name="Shimamura S."/>
            <person name="Takaki Y."/>
            <person name="Nagai Y."/>
            <person name="Toyoda A."/>
            <person name="Suzuki Y."/>
            <person name="Arimoto A."/>
            <person name="Ishii H."/>
            <person name="Satoh N."/>
            <person name="Nishiyama T."/>
            <person name="Hasebe M."/>
            <person name="Maruyama T."/>
            <person name="Minagawa J."/>
            <person name="Obokata J."/>
            <person name="Shigenobu S."/>
        </authorList>
    </citation>
    <scope>NUCLEOTIDE SEQUENCE [LARGE SCALE GENOMIC DNA]</scope>
</reference>
<dbReference type="EMBL" id="BLXT01007005">
    <property type="protein sequence ID" value="GFO35841.1"/>
    <property type="molecule type" value="Genomic_DNA"/>
</dbReference>
<feature type="compositionally biased region" description="Basic and acidic residues" evidence="1">
    <location>
        <begin position="1"/>
        <end position="45"/>
    </location>
</feature>
<feature type="region of interest" description="Disordered" evidence="1">
    <location>
        <begin position="1"/>
        <end position="62"/>
    </location>
</feature>
<feature type="compositionally biased region" description="Polar residues" evidence="1">
    <location>
        <begin position="52"/>
        <end position="62"/>
    </location>
</feature>
<sequence>MEGERERWQKRGRRGDKGEGKKDEQRDGGRRQKQTLKGEEKEAIEFGKPQQGDLSLSGPTSGQGAVVGLESMTEGYLQISGWTQIKRHLTSGCNDLLKIENYLEPSAGLRTVGQKTKPLAQGPPLLVLISRYSSAGVSGDGPIARVYRLLACQVPSFTAPVTQVRQCYVFVDDRRLRLHALELCINQ</sequence>
<evidence type="ECO:0000256" key="1">
    <source>
        <dbReference type="SAM" id="MobiDB-lite"/>
    </source>
</evidence>
<gene>
    <name evidence="2" type="ORF">PoB_006234600</name>
</gene>
<name>A0AAV4CVF5_9GAST</name>
<accession>A0AAV4CVF5</accession>
<organism evidence="2 3">
    <name type="scientific">Plakobranchus ocellatus</name>
    <dbReference type="NCBI Taxonomy" id="259542"/>
    <lineage>
        <taxon>Eukaryota</taxon>
        <taxon>Metazoa</taxon>
        <taxon>Spiralia</taxon>
        <taxon>Lophotrochozoa</taxon>
        <taxon>Mollusca</taxon>
        <taxon>Gastropoda</taxon>
        <taxon>Heterobranchia</taxon>
        <taxon>Euthyneura</taxon>
        <taxon>Panpulmonata</taxon>
        <taxon>Sacoglossa</taxon>
        <taxon>Placobranchoidea</taxon>
        <taxon>Plakobranchidae</taxon>
        <taxon>Plakobranchus</taxon>
    </lineage>
</organism>
<evidence type="ECO:0000313" key="2">
    <source>
        <dbReference type="EMBL" id="GFO35841.1"/>
    </source>
</evidence>
<protein>
    <submittedName>
        <fullName evidence="2">Uncharacterized protein</fullName>
    </submittedName>
</protein>
<evidence type="ECO:0000313" key="3">
    <source>
        <dbReference type="Proteomes" id="UP000735302"/>
    </source>
</evidence>
<proteinExistence type="predicted"/>